<dbReference type="PROSITE" id="PS51278">
    <property type="entry name" value="GATASE_TYPE_2"/>
    <property type="match status" value="1"/>
</dbReference>
<evidence type="ECO:0000256" key="3">
    <source>
        <dbReference type="SAM" id="Coils"/>
    </source>
</evidence>
<protein>
    <recommendedName>
        <fullName evidence="4">Glutamine amidotransferase type-2 domain-containing protein</fullName>
    </recommendedName>
</protein>
<organism evidence="5">
    <name type="scientific">viral metagenome</name>
    <dbReference type="NCBI Taxonomy" id="1070528"/>
    <lineage>
        <taxon>unclassified sequences</taxon>
        <taxon>metagenomes</taxon>
        <taxon>organismal metagenomes</taxon>
    </lineage>
</organism>
<proteinExistence type="predicted"/>
<feature type="coiled-coil region" evidence="3">
    <location>
        <begin position="275"/>
        <end position="302"/>
    </location>
</feature>
<dbReference type="EMBL" id="MN740850">
    <property type="protein sequence ID" value="QHU15123.1"/>
    <property type="molecule type" value="Genomic_DNA"/>
</dbReference>
<sequence>MCGILFTNKQITDLVKTIKFLKRRGPDNTEHKIINGYNFVHVLLSMTGEGLTIQPFVYDNVVILFNGEIYNYKDFGDFNSDGECIIESYKKHGRNFIRELDGEFAIILLDFTSNELFYSTDIFSTKPLWVAIDGKEIGISSYESCLKELKLKNIKQVKANSTVCLQLEELKKGKATYETQTVYDFDLNQHKTTYDDWNSAFEKAIIKRTKKIKHGVYLGLSAGYDSGLIACVLSKLNIDYKSYSILGNENLEIIKARHNWKKENRSDGEIIEMSVEEFLKENKFLKENCEEYILKIENGERQNFIKCHMEISRLQQQQGNIDLIRNYMNKGTKILKVYKFRMRDQMVTDDNGSIGLSHICNKAIKEGHKIYLSGSGADEIISDYGYNGIKHYNHSTIGGFFPNNLNDVFPWKNFFDNTQRAYLMKEEVVSGSHGVEGRYPFLDKDVVQEFLWLTAELKNKNYKSVIYNYLKKENYPFEENKKVGFNIGISGQSEKGQVTRTKKNNKKYTPVGTNMNNKVDLNFDKLCEEYVKRKNINFEKLFDKI</sequence>
<evidence type="ECO:0000256" key="1">
    <source>
        <dbReference type="ARBA" id="ARBA00022741"/>
    </source>
</evidence>
<dbReference type="InterPro" id="IPR029055">
    <property type="entry name" value="Ntn_hydrolases_N"/>
</dbReference>
<feature type="domain" description="Glutamine amidotransferase type-2" evidence="4">
    <location>
        <begin position="2"/>
        <end position="168"/>
    </location>
</feature>
<reference evidence="5" key="1">
    <citation type="journal article" date="2020" name="Nature">
        <title>Giant virus diversity and host interactions through global metagenomics.</title>
        <authorList>
            <person name="Schulz F."/>
            <person name="Roux S."/>
            <person name="Paez-Espino D."/>
            <person name="Jungbluth S."/>
            <person name="Walsh D.A."/>
            <person name="Denef V.J."/>
            <person name="McMahon K.D."/>
            <person name="Konstantinidis K.T."/>
            <person name="Eloe-Fadrosh E.A."/>
            <person name="Kyrpides N.C."/>
            <person name="Woyke T."/>
        </authorList>
    </citation>
    <scope>NUCLEOTIDE SEQUENCE</scope>
    <source>
        <strain evidence="5">GVMAG-S-1102244-55</strain>
    </source>
</reference>
<dbReference type="SUPFAM" id="SSF52402">
    <property type="entry name" value="Adenine nucleotide alpha hydrolases-like"/>
    <property type="match status" value="1"/>
</dbReference>
<dbReference type="GO" id="GO:0005524">
    <property type="term" value="F:ATP binding"/>
    <property type="evidence" value="ECO:0007669"/>
    <property type="project" value="UniProtKB-KW"/>
</dbReference>
<evidence type="ECO:0000259" key="4">
    <source>
        <dbReference type="PROSITE" id="PS51278"/>
    </source>
</evidence>
<name>A0A6C0KCK5_9ZZZZ</name>
<dbReference type="Gene3D" id="3.40.50.620">
    <property type="entry name" value="HUPs"/>
    <property type="match status" value="1"/>
</dbReference>
<accession>A0A6C0KCK5</accession>
<keyword evidence="3" id="KW-0175">Coiled coil</keyword>
<dbReference type="PANTHER" id="PTHR11772">
    <property type="entry name" value="ASPARAGINE SYNTHETASE"/>
    <property type="match status" value="1"/>
</dbReference>
<evidence type="ECO:0000256" key="2">
    <source>
        <dbReference type="ARBA" id="ARBA00022840"/>
    </source>
</evidence>
<dbReference type="AlphaFoldDB" id="A0A6C0KCK5"/>
<dbReference type="PANTHER" id="PTHR11772:SF2">
    <property type="entry name" value="ASPARAGINE SYNTHETASE [GLUTAMINE-HYDROLYZING]"/>
    <property type="match status" value="1"/>
</dbReference>
<evidence type="ECO:0000313" key="5">
    <source>
        <dbReference type="EMBL" id="QHU15123.1"/>
    </source>
</evidence>
<dbReference type="GO" id="GO:0006529">
    <property type="term" value="P:asparagine biosynthetic process"/>
    <property type="evidence" value="ECO:0007669"/>
    <property type="project" value="TreeGrafter"/>
</dbReference>
<keyword evidence="2" id="KW-0067">ATP-binding</keyword>
<dbReference type="GO" id="GO:0005829">
    <property type="term" value="C:cytosol"/>
    <property type="evidence" value="ECO:0007669"/>
    <property type="project" value="TreeGrafter"/>
</dbReference>
<dbReference type="Pfam" id="PF13537">
    <property type="entry name" value="GATase_7"/>
    <property type="match status" value="1"/>
</dbReference>
<dbReference type="SUPFAM" id="SSF56235">
    <property type="entry name" value="N-terminal nucleophile aminohydrolases (Ntn hydrolases)"/>
    <property type="match status" value="1"/>
</dbReference>
<dbReference type="InterPro" id="IPR050795">
    <property type="entry name" value="Asn_Synthetase"/>
</dbReference>
<dbReference type="Gene3D" id="3.60.20.10">
    <property type="entry name" value="Glutamine Phosphoribosylpyrophosphate, subunit 1, domain 1"/>
    <property type="match status" value="1"/>
</dbReference>
<keyword evidence="1" id="KW-0547">Nucleotide-binding</keyword>
<dbReference type="GO" id="GO:0004066">
    <property type="term" value="F:asparagine synthase (glutamine-hydrolyzing) activity"/>
    <property type="evidence" value="ECO:0007669"/>
    <property type="project" value="TreeGrafter"/>
</dbReference>
<dbReference type="InterPro" id="IPR017932">
    <property type="entry name" value="GATase_2_dom"/>
</dbReference>
<dbReference type="InterPro" id="IPR014729">
    <property type="entry name" value="Rossmann-like_a/b/a_fold"/>
</dbReference>